<feature type="coiled-coil region" evidence="5">
    <location>
        <begin position="819"/>
        <end position="846"/>
    </location>
</feature>
<protein>
    <recommendedName>
        <fullName evidence="2">Coiled-coil domain-containing protein 39</fullName>
    </recommendedName>
</protein>
<name>A0A814A430_9BILA</name>
<evidence type="ECO:0000256" key="5">
    <source>
        <dbReference type="SAM" id="Coils"/>
    </source>
</evidence>
<dbReference type="PANTHER" id="PTHR18962">
    <property type="entry name" value="COILED-COIL DOMAIN-CONTAINING PROTEIN 39"/>
    <property type="match status" value="1"/>
</dbReference>
<keyword evidence="8" id="KW-1185">Reference proteome</keyword>
<gene>
    <name evidence="6" type="ORF">GPM918_LOCUS9030</name>
    <name evidence="7" type="ORF">SRO942_LOCUS9031</name>
</gene>
<dbReference type="GO" id="GO:0005930">
    <property type="term" value="C:axoneme"/>
    <property type="evidence" value="ECO:0007669"/>
    <property type="project" value="InterPro"/>
</dbReference>
<dbReference type="Pfam" id="PF24161">
    <property type="entry name" value="CCDC39"/>
    <property type="match status" value="1"/>
</dbReference>
<evidence type="ECO:0000256" key="4">
    <source>
        <dbReference type="ARBA" id="ARBA00045182"/>
    </source>
</evidence>
<dbReference type="GO" id="GO:0060285">
    <property type="term" value="P:cilium-dependent cell motility"/>
    <property type="evidence" value="ECO:0007669"/>
    <property type="project" value="TreeGrafter"/>
</dbReference>
<evidence type="ECO:0000313" key="7">
    <source>
        <dbReference type="EMBL" id="CAF3690182.1"/>
    </source>
</evidence>
<dbReference type="OrthoDB" id="10259720at2759"/>
<comment type="function">
    <text evidence="4">Required for assembly of dynein regulatory complex (DRC) and inner dynein arm (IDA) complexes, which are responsible for ciliary beat regulation, thereby playing a central role in motility in cilia and flagella. Probably acts together with CCDC40 to form a molecular ruler that determines the 96 nanometer (nm) repeat length and arrangements of components in cilia and flagella. Not required for outer dynein arm complexes assembly.</text>
</comment>
<feature type="coiled-coil region" evidence="5">
    <location>
        <begin position="716"/>
        <end position="750"/>
    </location>
</feature>
<feature type="coiled-coil region" evidence="5">
    <location>
        <begin position="528"/>
        <end position="569"/>
    </location>
</feature>
<dbReference type="Proteomes" id="UP000681722">
    <property type="component" value="Unassembled WGS sequence"/>
</dbReference>
<dbReference type="Proteomes" id="UP000663829">
    <property type="component" value="Unassembled WGS sequence"/>
</dbReference>
<accession>A0A814A430</accession>
<reference evidence="6" key="1">
    <citation type="submission" date="2021-02" db="EMBL/GenBank/DDBJ databases">
        <authorList>
            <person name="Nowell W R."/>
        </authorList>
    </citation>
    <scope>NUCLEOTIDE SEQUENCE</scope>
</reference>
<feature type="coiled-coil region" evidence="5">
    <location>
        <begin position="334"/>
        <end position="452"/>
    </location>
</feature>
<dbReference type="GO" id="GO:0060287">
    <property type="term" value="P:epithelial cilium movement involved in determination of left/right asymmetry"/>
    <property type="evidence" value="ECO:0007669"/>
    <property type="project" value="TreeGrafter"/>
</dbReference>
<dbReference type="AlphaFoldDB" id="A0A814A430"/>
<dbReference type="EMBL" id="CAJOBC010001636">
    <property type="protein sequence ID" value="CAF3690182.1"/>
    <property type="molecule type" value="Genomic_DNA"/>
</dbReference>
<evidence type="ECO:0000313" key="6">
    <source>
        <dbReference type="EMBL" id="CAF0908733.1"/>
    </source>
</evidence>
<dbReference type="PANTHER" id="PTHR18962:SF0">
    <property type="entry name" value="COILED-COIL DOMAIN-CONTAINING PROTEIN 39"/>
    <property type="match status" value="1"/>
</dbReference>
<dbReference type="GO" id="GO:0036159">
    <property type="term" value="P:inner dynein arm assembly"/>
    <property type="evidence" value="ECO:0007669"/>
    <property type="project" value="InterPro"/>
</dbReference>
<proteinExistence type="inferred from homology"/>
<dbReference type="InterPro" id="IPR033290">
    <property type="entry name" value="CCDC39"/>
</dbReference>
<keyword evidence="3 5" id="KW-0175">Coiled coil</keyword>
<evidence type="ECO:0000313" key="8">
    <source>
        <dbReference type="Proteomes" id="UP000663829"/>
    </source>
</evidence>
<dbReference type="EMBL" id="CAJNOQ010001636">
    <property type="protein sequence ID" value="CAF0908733.1"/>
    <property type="molecule type" value="Genomic_DNA"/>
</dbReference>
<evidence type="ECO:0000256" key="1">
    <source>
        <dbReference type="ARBA" id="ARBA00005805"/>
    </source>
</evidence>
<comment type="caution">
    <text evidence="6">The sequence shown here is derived from an EMBL/GenBank/DDBJ whole genome shotgun (WGS) entry which is preliminary data.</text>
</comment>
<comment type="similarity">
    <text evidence="1">Belongs to the CCDC39 family.</text>
</comment>
<organism evidence="6 8">
    <name type="scientific">Didymodactylos carnosus</name>
    <dbReference type="NCBI Taxonomy" id="1234261"/>
    <lineage>
        <taxon>Eukaryota</taxon>
        <taxon>Metazoa</taxon>
        <taxon>Spiralia</taxon>
        <taxon>Gnathifera</taxon>
        <taxon>Rotifera</taxon>
        <taxon>Eurotatoria</taxon>
        <taxon>Bdelloidea</taxon>
        <taxon>Philodinida</taxon>
        <taxon>Philodinidae</taxon>
        <taxon>Didymodactylos</taxon>
    </lineage>
</organism>
<sequence>MMPGHHPHVSQSKTTSPITNFTCVWNTNKSTITVYIESNEPIKGMFIQGRKLNTDFAIGTFETPSNMHLVDCNTVESKTKQVICLQGTIDENVDRIRMLDNHYKAVDDELASTQRLLAAHHIKTTTDNMLIENDKIEIKRLKFQMKTIDHDLTKFSKRKLKFEKEINILSEKIKKITNVAVDEQEILEKFINFLKKRDDETIHLMKYTRQDDAKIKELIVEAERLSEKSCKIKRAAEEETMSFSSLQVELDKLADTFRRSHKQRQVLIRRWETIIKQMQRKDHDIDVLAVELVQIKAEVRTKETKLNERKAFYSYEQHNNRTTEKQIEFNNAKIIKLKQKHQYLEEHRENFENEMLSLKNYVTNINNRLEKERITLKDIKTEIMFKLQDLQQAKQRKEQVINHKREVLNEKLTSEEKLTKFENLIEQEQHRLEQLDNEYKKLSEQSFLSNQEIVVLKTTEKKLNVNIHSFVVHLRNIKSQMAKIDQQALKHQELLYHLEFDLQGVERRVTRVLGEKSSEKYAESDSKIRDLQTQYKEKKSGLELLQTQIKILNEELRTTRRDLERLTSEKTILNGKFMEFDLYITLSEKIEKKLINDKEDFLVEENLLKVELKRLKNILHHSSEITCDLEQQNIEMQKIIKERRLEIQANQYILRIQLNDEQSKKSTISTELNIRISKIEKLKNRYELFAFTTDREKQLDNVLAQAQYVIKVAQMREELLKQGDQLEAIVTKAETELRALENTVQLLNWNNIDIKKCPEIIQIEELEEHFRTIVEKVRIRRKMLRDYDEEEQTQSVDLTMFEEQLQNFCLASEEKEHTCSKLKDELNRFRIKIERADNRIKKIQQLNREQSHGKILDAKEFDVDVKIYHEANRKIMQNLITLCSSYGDDVLAKFEQIAAMVLK</sequence>
<evidence type="ECO:0000256" key="3">
    <source>
        <dbReference type="ARBA" id="ARBA00023054"/>
    </source>
</evidence>
<dbReference type="GO" id="GO:0005576">
    <property type="term" value="C:extracellular region"/>
    <property type="evidence" value="ECO:0007669"/>
    <property type="project" value="GOC"/>
</dbReference>
<evidence type="ECO:0000256" key="2">
    <source>
        <dbReference type="ARBA" id="ARBA00016725"/>
    </source>
</evidence>